<evidence type="ECO:0000256" key="5">
    <source>
        <dbReference type="ARBA" id="ARBA00022842"/>
    </source>
</evidence>
<evidence type="ECO:0000256" key="1">
    <source>
        <dbReference type="ARBA" id="ARBA00022722"/>
    </source>
</evidence>
<feature type="region of interest" description="Interaction with DNA" evidence="8">
    <location>
        <begin position="185"/>
        <end position="190"/>
    </location>
</feature>
<feature type="binding site" evidence="8">
    <location>
        <position position="181"/>
    </location>
    <ligand>
        <name>K(+)</name>
        <dbReference type="ChEBI" id="CHEBI:29103"/>
    </ligand>
</feature>
<dbReference type="GO" id="GO:0033567">
    <property type="term" value="P:DNA replication, Okazaki fragment processing"/>
    <property type="evidence" value="ECO:0007669"/>
    <property type="project" value="UniProtKB-UniRule"/>
</dbReference>
<dbReference type="SUPFAM" id="SSF47807">
    <property type="entry name" value="5' to 3' exonuclease, C-terminal subdomain"/>
    <property type="match status" value="1"/>
</dbReference>
<evidence type="ECO:0000259" key="9">
    <source>
        <dbReference type="SMART" id="SM00475"/>
    </source>
</evidence>
<dbReference type="InterPro" id="IPR008918">
    <property type="entry name" value="HhH2"/>
</dbReference>
<sequence length="256" mass="28683">MNRLLIIDGLNLVRRIHAVLPDENDIDSVKVRTLAACHKMLAHHLPTHVVIVWDGEQESWRKKLYPDYKKGRKPMPEALQKGLEGIKKALEAEHIQSLNAESEADDVIATLALKITQNQGEAIIASTDKGFSQLPQHKLIIWDHFNQQPFDLLEHERKLGVIHSQFLDFIALAGDSGNKIPGIAGIGPKSAADLLNKFRSLANIYRSLENLGPKQASKLAEGKEIARISYKLAQLQCDIPLNINLKQFRYNVVVSN</sequence>
<dbReference type="CDD" id="cd09859">
    <property type="entry name" value="PIN_53EXO"/>
    <property type="match status" value="1"/>
</dbReference>
<dbReference type="SMART" id="SM00475">
    <property type="entry name" value="53EXOc"/>
    <property type="match status" value="1"/>
</dbReference>
<feature type="binding site" evidence="8">
    <location>
        <position position="186"/>
    </location>
    <ligand>
        <name>K(+)</name>
        <dbReference type="ChEBI" id="CHEBI:29103"/>
    </ligand>
</feature>
<dbReference type="NCBIfam" id="NF007017">
    <property type="entry name" value="PRK09482.1"/>
    <property type="match status" value="1"/>
</dbReference>
<accession>A0A6G9QIZ5</accession>
<feature type="binding site" evidence="8">
    <location>
        <position position="105"/>
    </location>
    <ligand>
        <name>Mg(2+)</name>
        <dbReference type="ChEBI" id="CHEBI:18420"/>
    </ligand>
</feature>
<comment type="cofactor">
    <cofactor evidence="8">
        <name>Mg(2+)</name>
        <dbReference type="ChEBI" id="CHEBI:18420"/>
    </cofactor>
    <text evidence="8">Binds 2 Mg(2+) per subunit. Only one magnesium ion has a direct interaction with the protein, the other interactions are indirect.</text>
</comment>
<dbReference type="PANTHER" id="PTHR42646">
    <property type="entry name" value="FLAP ENDONUCLEASE XNI"/>
    <property type="match status" value="1"/>
</dbReference>
<keyword evidence="11" id="KW-1185">Reference proteome</keyword>
<dbReference type="GO" id="GO:0017108">
    <property type="term" value="F:5'-flap endonuclease activity"/>
    <property type="evidence" value="ECO:0007669"/>
    <property type="project" value="UniProtKB-UniRule"/>
</dbReference>
<feature type="domain" description="5'-3' exonuclease" evidence="9">
    <location>
        <begin position="2"/>
        <end position="251"/>
    </location>
</feature>
<dbReference type="GO" id="GO:0008409">
    <property type="term" value="F:5'-3' exonuclease activity"/>
    <property type="evidence" value="ECO:0007669"/>
    <property type="project" value="InterPro"/>
</dbReference>
<dbReference type="EC" id="3.1.-.-" evidence="8"/>
<dbReference type="Gene3D" id="3.40.50.1010">
    <property type="entry name" value="5'-nuclease"/>
    <property type="match status" value="1"/>
</dbReference>
<comment type="function">
    <text evidence="8">Has flap endonuclease activity. During DNA replication, flap endonucleases cleave the 5'-overhanging flap structure that is generated by displacement synthesis when DNA polymerase encounters the 5'-end of a downstream Okazaki fragment.</text>
</comment>
<dbReference type="InterPro" id="IPR020045">
    <property type="entry name" value="DNA_polI_H3TH"/>
</dbReference>
<dbReference type="Proteomes" id="UP000502608">
    <property type="component" value="Chromosome"/>
</dbReference>
<gene>
    <name evidence="8 10" type="primary">xni</name>
    <name evidence="8" type="synonym">ygdG</name>
    <name evidence="10" type="ORF">HBH39_05575</name>
</gene>
<dbReference type="GO" id="GO:0030955">
    <property type="term" value="F:potassium ion binding"/>
    <property type="evidence" value="ECO:0007669"/>
    <property type="project" value="UniProtKB-UniRule"/>
</dbReference>
<evidence type="ECO:0000256" key="7">
    <source>
        <dbReference type="ARBA" id="ARBA00023125"/>
    </source>
</evidence>
<feature type="binding site" evidence="8">
    <location>
        <position position="172"/>
    </location>
    <ligand>
        <name>K(+)</name>
        <dbReference type="ChEBI" id="CHEBI:29103"/>
    </ligand>
</feature>
<reference evidence="10 11" key="1">
    <citation type="submission" date="2020-03" db="EMBL/GenBank/DDBJ databases">
        <title>Complete genome sequence of Shewanella sp.</title>
        <authorList>
            <person name="Kim Y.-S."/>
            <person name="Kim S.-J."/>
            <person name="Jung H.-K."/>
            <person name="Kim K.-H."/>
        </authorList>
    </citation>
    <scope>NUCLEOTIDE SEQUENCE [LARGE SCALE GENOMIC DNA]</scope>
    <source>
        <strain evidence="10 11">PN3F2</strain>
    </source>
</reference>
<evidence type="ECO:0000313" key="10">
    <source>
        <dbReference type="EMBL" id="QIR14037.1"/>
    </source>
</evidence>
<dbReference type="GO" id="GO:0000287">
    <property type="term" value="F:magnesium ion binding"/>
    <property type="evidence" value="ECO:0007669"/>
    <property type="project" value="UniProtKB-UniRule"/>
</dbReference>
<dbReference type="InterPro" id="IPR002421">
    <property type="entry name" value="5-3_exonuclease"/>
</dbReference>
<dbReference type="InterPro" id="IPR038969">
    <property type="entry name" value="FEN"/>
</dbReference>
<dbReference type="InterPro" id="IPR029060">
    <property type="entry name" value="PIN-like_dom_sf"/>
</dbReference>
<name>A0A6G9QIZ5_9GAMM</name>
<evidence type="ECO:0000256" key="3">
    <source>
        <dbReference type="ARBA" id="ARBA00022759"/>
    </source>
</evidence>
<feature type="binding site" evidence="8">
    <location>
        <position position="173"/>
    </location>
    <ligand>
        <name>K(+)</name>
        <dbReference type="ChEBI" id="CHEBI:29103"/>
    </ligand>
</feature>
<protein>
    <recommendedName>
        <fullName evidence="8">Flap endonuclease Xni</fullName>
        <shortName evidence="8">FEN</shortName>
        <ecNumber evidence="8">3.1.-.-</ecNumber>
    </recommendedName>
</protein>
<evidence type="ECO:0000256" key="4">
    <source>
        <dbReference type="ARBA" id="ARBA00022801"/>
    </source>
</evidence>
<dbReference type="SMART" id="SM00279">
    <property type="entry name" value="HhH2"/>
    <property type="match status" value="1"/>
</dbReference>
<dbReference type="GO" id="GO:0003677">
    <property type="term" value="F:DNA binding"/>
    <property type="evidence" value="ECO:0007669"/>
    <property type="project" value="UniProtKB-UniRule"/>
</dbReference>
<dbReference type="Pfam" id="PF02739">
    <property type="entry name" value="5_3_exonuc_N"/>
    <property type="match status" value="1"/>
</dbReference>
<dbReference type="KEGG" id="saes:HBH39_05575"/>
<comment type="cofactor">
    <cofactor evidence="8">
        <name>K(+)</name>
        <dbReference type="ChEBI" id="CHEBI:29103"/>
    </cofactor>
    <text evidence="8">Binds 1 K(+) per subunit. The potassium ion strongly increases the affinity for DNA.</text>
</comment>
<dbReference type="HAMAP" id="MF_01192">
    <property type="entry name" value="Xni"/>
    <property type="match status" value="1"/>
</dbReference>
<dbReference type="AlphaFoldDB" id="A0A6G9QIZ5"/>
<evidence type="ECO:0000256" key="6">
    <source>
        <dbReference type="ARBA" id="ARBA00022958"/>
    </source>
</evidence>
<dbReference type="Pfam" id="PF01367">
    <property type="entry name" value="5_3_exonuc"/>
    <property type="match status" value="1"/>
</dbReference>
<evidence type="ECO:0000256" key="2">
    <source>
        <dbReference type="ARBA" id="ARBA00022723"/>
    </source>
</evidence>
<keyword evidence="1 8" id="KW-0540">Nuclease</keyword>
<keyword evidence="3 8" id="KW-0255">Endonuclease</keyword>
<keyword evidence="6 8" id="KW-0630">Potassium</keyword>
<dbReference type="InterPro" id="IPR020046">
    <property type="entry name" value="5-3_exonucl_a-hlix_arch_N"/>
</dbReference>
<evidence type="ECO:0000313" key="11">
    <source>
        <dbReference type="Proteomes" id="UP000502608"/>
    </source>
</evidence>
<dbReference type="CDD" id="cd09898">
    <property type="entry name" value="H3TH_53EXO"/>
    <property type="match status" value="1"/>
</dbReference>
<dbReference type="EMBL" id="CP050313">
    <property type="protein sequence ID" value="QIR14037.1"/>
    <property type="molecule type" value="Genomic_DNA"/>
</dbReference>
<organism evidence="10 11">
    <name type="scientific">Shewanella aestuarii</name>
    <dbReference type="NCBI Taxonomy" id="1028752"/>
    <lineage>
        <taxon>Bacteria</taxon>
        <taxon>Pseudomonadati</taxon>
        <taxon>Pseudomonadota</taxon>
        <taxon>Gammaproteobacteria</taxon>
        <taxon>Alteromonadales</taxon>
        <taxon>Shewanellaceae</taxon>
        <taxon>Shewanella</taxon>
    </lineage>
</organism>
<dbReference type="SUPFAM" id="SSF88723">
    <property type="entry name" value="PIN domain-like"/>
    <property type="match status" value="1"/>
</dbReference>
<proteinExistence type="inferred from homology"/>
<dbReference type="FunFam" id="1.10.150.20:FF:000003">
    <property type="entry name" value="DNA polymerase I"/>
    <property type="match status" value="1"/>
</dbReference>
<dbReference type="RefSeq" id="WP_167676375.1">
    <property type="nucleotide sequence ID" value="NZ_CP050313.1"/>
</dbReference>
<feature type="binding site" evidence="8">
    <location>
        <position position="183"/>
    </location>
    <ligand>
        <name>K(+)</name>
        <dbReference type="ChEBI" id="CHEBI:29103"/>
    </ligand>
</feature>
<keyword evidence="2 8" id="KW-0479">Metal-binding</keyword>
<dbReference type="InterPro" id="IPR022895">
    <property type="entry name" value="Xni"/>
</dbReference>
<keyword evidence="4 8" id="KW-0378">Hydrolase</keyword>
<evidence type="ECO:0000256" key="8">
    <source>
        <dbReference type="HAMAP-Rule" id="MF_01192"/>
    </source>
</evidence>
<keyword evidence="7 8" id="KW-0238">DNA-binding</keyword>
<dbReference type="Gene3D" id="1.10.150.20">
    <property type="entry name" value="5' to 3' exonuclease, C-terminal subdomain"/>
    <property type="match status" value="1"/>
</dbReference>
<dbReference type="InterPro" id="IPR036279">
    <property type="entry name" value="5-3_exonuclease_C_sf"/>
</dbReference>
<keyword evidence="5 8" id="KW-0460">Magnesium</keyword>
<dbReference type="PANTHER" id="PTHR42646:SF2">
    <property type="entry name" value="5'-3' EXONUCLEASE FAMILY PROTEIN"/>
    <property type="match status" value="1"/>
</dbReference>
<comment type="similarity">
    <text evidence="8">Belongs to the Xni family.</text>
</comment>